<keyword evidence="9" id="KW-1185">Reference proteome</keyword>
<evidence type="ECO:0000256" key="2">
    <source>
        <dbReference type="ARBA" id="ARBA00029447"/>
    </source>
</evidence>
<dbReference type="PROSITE" id="PS50111">
    <property type="entry name" value="CHEMOTAXIS_TRANSDUC_2"/>
    <property type="match status" value="1"/>
</dbReference>
<sequence>MRMTIKAKLIGVFVVLITLIGASSFLALQKASEMQSQMNNLVEETVLQLDQSLQMETAAARSMSLVKSYLALDDRDAAAEAARQVDQQFGVVAQSFANVEAVVVTDQTRALLADFDGKWKEFLAIESEIREPGMADTNVQALEHYTSQSRPAFAVLYDRIETLIADVRGRIAAATVRDARLVALEASLDALTDDVRGLMNAERDMLLTREADALAAKRAEMSALESALAEHLAAAERSASGADVAAMAEIRDAWDIWQVPLLEVAELSVANSNTIANDILNNRLEPVFKESFAASEAIAERSREVLGEVRARAQATYRASRTMLLSLGIAAAAIAIAAAFWLSLTISRGLGRAVSVAKEVARGNLDVDAGSRSRDEIGALLNEMDGMVADLRAMSVSAESITRGDLRADVTPRSDQDRLGIALRDMTLKLREVIANAHVSATYVAEGASNMSATAEQLSAGSNQQAAAAQEASASIEEMTANIRQNADNAAQTERIANQSADDAKRSGEAVANAVRAMKTIAEKINIIQEIARQTDLLALNAAVEAARAGTHGKGFAVVASEVRKLAERSQQAAGEISQLSAQTVEVSGEAGRMLETLVPNIQRTADLVQEISASTREQNTGAEQINQAIRELDKVIQQNANAAEQSAATSQELAAQSQQLTGVISYFQLDGTGSKPVAPVRPKVVASGKPAKAERIAKAVEAFDLDLAEDVSDADFQRYAG</sequence>
<dbReference type="Proteomes" id="UP001589795">
    <property type="component" value="Unassembled WGS sequence"/>
</dbReference>
<dbReference type="CDD" id="cd06225">
    <property type="entry name" value="HAMP"/>
    <property type="match status" value="1"/>
</dbReference>
<dbReference type="Pfam" id="PF00672">
    <property type="entry name" value="HAMP"/>
    <property type="match status" value="1"/>
</dbReference>
<evidence type="ECO:0000313" key="8">
    <source>
        <dbReference type="EMBL" id="MFC0200301.1"/>
    </source>
</evidence>
<dbReference type="PANTHER" id="PTHR43531">
    <property type="entry name" value="PROTEIN ICFG"/>
    <property type="match status" value="1"/>
</dbReference>
<dbReference type="PANTHER" id="PTHR43531:SF11">
    <property type="entry name" value="METHYL-ACCEPTING CHEMOTAXIS PROTEIN 3"/>
    <property type="match status" value="1"/>
</dbReference>
<keyword evidence="1" id="KW-0145">Chemotaxis</keyword>
<keyword evidence="4" id="KW-0175">Coiled coil</keyword>
<keyword evidence="5" id="KW-0472">Membrane</keyword>
<organism evidence="8 9">
    <name type="scientific">Paracoccus rhizosphaerae</name>
    <dbReference type="NCBI Taxonomy" id="1133347"/>
    <lineage>
        <taxon>Bacteria</taxon>
        <taxon>Pseudomonadati</taxon>
        <taxon>Pseudomonadota</taxon>
        <taxon>Alphaproteobacteria</taxon>
        <taxon>Rhodobacterales</taxon>
        <taxon>Paracoccaceae</taxon>
        <taxon>Paracoccus</taxon>
    </lineage>
</organism>
<dbReference type="Pfam" id="PF00015">
    <property type="entry name" value="MCPsignal"/>
    <property type="match status" value="1"/>
</dbReference>
<keyword evidence="5" id="KW-1133">Transmembrane helix</keyword>
<dbReference type="EMBL" id="JBHLWQ010000067">
    <property type="protein sequence ID" value="MFC0200301.1"/>
    <property type="molecule type" value="Genomic_DNA"/>
</dbReference>
<dbReference type="Gene3D" id="1.10.287.950">
    <property type="entry name" value="Methyl-accepting chemotaxis protein"/>
    <property type="match status" value="1"/>
</dbReference>
<feature type="coiled-coil region" evidence="4">
    <location>
        <begin position="181"/>
        <end position="234"/>
    </location>
</feature>
<dbReference type="RefSeq" id="WP_265507551.1">
    <property type="nucleotide sequence ID" value="NZ_JAOTBE010000035.1"/>
</dbReference>
<dbReference type="SUPFAM" id="SSF58104">
    <property type="entry name" value="Methyl-accepting chemotaxis protein (MCP) signaling domain"/>
    <property type="match status" value="1"/>
</dbReference>
<dbReference type="InterPro" id="IPR051310">
    <property type="entry name" value="MCP_chemotaxis"/>
</dbReference>
<feature type="domain" description="HAMP" evidence="7">
    <location>
        <begin position="344"/>
        <end position="396"/>
    </location>
</feature>
<feature type="domain" description="Methyl-accepting transducer" evidence="6">
    <location>
        <begin position="440"/>
        <end position="655"/>
    </location>
</feature>
<proteinExistence type="inferred from homology"/>
<protein>
    <submittedName>
        <fullName evidence="8">Methyl-accepting chemotaxis protein</fullName>
    </submittedName>
</protein>
<reference evidence="8 9" key="1">
    <citation type="submission" date="2024-09" db="EMBL/GenBank/DDBJ databases">
        <authorList>
            <person name="Sun Q."/>
            <person name="Mori K."/>
        </authorList>
    </citation>
    <scope>NUCLEOTIDE SEQUENCE [LARGE SCALE GENOMIC DNA]</scope>
    <source>
        <strain evidence="8 9">CCM 7904</strain>
    </source>
</reference>
<gene>
    <name evidence="8" type="ORF">ACFFIZ_08190</name>
</gene>
<name>A0ABV6CM43_9RHOB</name>
<dbReference type="InterPro" id="IPR024478">
    <property type="entry name" value="HlyB_4HB_MCP"/>
</dbReference>
<comment type="similarity">
    <text evidence="2">Belongs to the methyl-accepting chemotaxis (MCP) protein family.</text>
</comment>
<evidence type="ECO:0000256" key="5">
    <source>
        <dbReference type="SAM" id="Phobius"/>
    </source>
</evidence>
<evidence type="ECO:0000313" key="9">
    <source>
        <dbReference type="Proteomes" id="UP001589795"/>
    </source>
</evidence>
<dbReference type="InterPro" id="IPR003660">
    <property type="entry name" value="HAMP_dom"/>
</dbReference>
<keyword evidence="3" id="KW-0807">Transducer</keyword>
<evidence type="ECO:0000256" key="4">
    <source>
        <dbReference type="SAM" id="Coils"/>
    </source>
</evidence>
<keyword evidence="5" id="KW-0812">Transmembrane</keyword>
<evidence type="ECO:0000259" key="7">
    <source>
        <dbReference type="PROSITE" id="PS50885"/>
    </source>
</evidence>
<accession>A0ABV6CM43</accession>
<evidence type="ECO:0000259" key="6">
    <source>
        <dbReference type="PROSITE" id="PS50111"/>
    </source>
</evidence>
<dbReference type="SMART" id="SM00304">
    <property type="entry name" value="HAMP"/>
    <property type="match status" value="1"/>
</dbReference>
<dbReference type="Gene3D" id="6.10.340.10">
    <property type="match status" value="1"/>
</dbReference>
<evidence type="ECO:0000256" key="1">
    <source>
        <dbReference type="ARBA" id="ARBA00022500"/>
    </source>
</evidence>
<dbReference type="Pfam" id="PF12729">
    <property type="entry name" value="4HB_MCP_1"/>
    <property type="match status" value="1"/>
</dbReference>
<feature type="transmembrane region" description="Helical" evidence="5">
    <location>
        <begin position="323"/>
        <end position="342"/>
    </location>
</feature>
<dbReference type="InterPro" id="IPR004089">
    <property type="entry name" value="MCPsignal_dom"/>
</dbReference>
<dbReference type="PROSITE" id="PS50885">
    <property type="entry name" value="HAMP"/>
    <property type="match status" value="1"/>
</dbReference>
<evidence type="ECO:0000256" key="3">
    <source>
        <dbReference type="PROSITE-ProRule" id="PRU00284"/>
    </source>
</evidence>
<dbReference type="SMART" id="SM00283">
    <property type="entry name" value="MA"/>
    <property type="match status" value="1"/>
</dbReference>
<comment type="caution">
    <text evidence="8">The sequence shown here is derived from an EMBL/GenBank/DDBJ whole genome shotgun (WGS) entry which is preliminary data.</text>
</comment>